<sequence>MDAVALLLLELLLLPLLLLFVIDIEDEDEDVSILLPFAALLLLLFAMHGPLLALPLAVNSTTTLFTSLPPTPPTVFRTEAELATVAELLFINMSWLFALFSLDRVWLELLTTPPLLVQLLLILLLLPLPLSTCILFADTEGVLLTTAEPPVLTAIGSVRIFTGAGAEEGIVVAVVVVIAKAGLSIGCGTKVGGGRSGGNVGKLLLFATTASTLTSLGSGFISTISSGITSSMAVVVKLEHPTGINSAQERLPAFPLLCWHRFPPLDDLSPVFFASSIPSNKPAAVSTSPTTSASTASPSKMPFQKLLS</sequence>
<keyword evidence="4" id="KW-1185">Reference proteome</keyword>
<accession>A0A1B0B6A4</accession>
<reference evidence="3" key="2">
    <citation type="submission" date="2020-05" db="UniProtKB">
        <authorList>
            <consortium name="EnsemblMetazoa"/>
        </authorList>
    </citation>
    <scope>IDENTIFICATION</scope>
    <source>
        <strain evidence="3">IAEA</strain>
    </source>
</reference>
<feature type="transmembrane region" description="Helical" evidence="2">
    <location>
        <begin position="114"/>
        <end position="137"/>
    </location>
</feature>
<feature type="transmembrane region" description="Helical" evidence="2">
    <location>
        <begin position="34"/>
        <end position="58"/>
    </location>
</feature>
<feature type="compositionally biased region" description="Low complexity" evidence="1">
    <location>
        <begin position="282"/>
        <end position="299"/>
    </location>
</feature>
<dbReference type="EnsemblMetazoa" id="GPPI020292-RA">
    <property type="protein sequence ID" value="GPPI020292-PA"/>
    <property type="gene ID" value="GPPI020292"/>
</dbReference>
<organism evidence="3 4">
    <name type="scientific">Glossina palpalis gambiensis</name>
    <dbReference type="NCBI Taxonomy" id="67801"/>
    <lineage>
        <taxon>Eukaryota</taxon>
        <taxon>Metazoa</taxon>
        <taxon>Ecdysozoa</taxon>
        <taxon>Arthropoda</taxon>
        <taxon>Hexapoda</taxon>
        <taxon>Insecta</taxon>
        <taxon>Pterygota</taxon>
        <taxon>Neoptera</taxon>
        <taxon>Endopterygota</taxon>
        <taxon>Diptera</taxon>
        <taxon>Brachycera</taxon>
        <taxon>Muscomorpha</taxon>
        <taxon>Hippoboscoidea</taxon>
        <taxon>Glossinidae</taxon>
        <taxon>Glossina</taxon>
    </lineage>
</organism>
<dbReference type="Proteomes" id="UP000092460">
    <property type="component" value="Unassembled WGS sequence"/>
</dbReference>
<dbReference type="AlphaFoldDB" id="A0A1B0B6A4"/>
<evidence type="ECO:0000313" key="3">
    <source>
        <dbReference type="EnsemblMetazoa" id="GPPI020292-PA"/>
    </source>
</evidence>
<reference evidence="4" key="1">
    <citation type="submission" date="2015-01" db="EMBL/GenBank/DDBJ databases">
        <authorList>
            <person name="Aksoy S."/>
            <person name="Warren W."/>
            <person name="Wilson R.K."/>
        </authorList>
    </citation>
    <scope>NUCLEOTIDE SEQUENCE [LARGE SCALE GENOMIC DNA]</scope>
    <source>
        <strain evidence="4">IAEA</strain>
    </source>
</reference>
<keyword evidence="2" id="KW-0812">Transmembrane</keyword>
<name>A0A1B0B6A4_9MUSC</name>
<protein>
    <submittedName>
        <fullName evidence="3">Uncharacterized protein</fullName>
    </submittedName>
</protein>
<keyword evidence="2" id="KW-1133">Transmembrane helix</keyword>
<evidence type="ECO:0000256" key="1">
    <source>
        <dbReference type="SAM" id="MobiDB-lite"/>
    </source>
</evidence>
<dbReference type="EMBL" id="JXJN01009027">
    <property type="status" value="NOT_ANNOTATED_CDS"/>
    <property type="molecule type" value="Genomic_DNA"/>
</dbReference>
<feature type="transmembrane region" description="Helical" evidence="2">
    <location>
        <begin position="6"/>
        <end position="22"/>
    </location>
</feature>
<dbReference type="VEuPathDB" id="VectorBase:GPPI020292"/>
<proteinExistence type="predicted"/>
<evidence type="ECO:0000256" key="2">
    <source>
        <dbReference type="SAM" id="Phobius"/>
    </source>
</evidence>
<feature type="region of interest" description="Disordered" evidence="1">
    <location>
        <begin position="280"/>
        <end position="308"/>
    </location>
</feature>
<feature type="transmembrane region" description="Helical" evidence="2">
    <location>
        <begin position="82"/>
        <end position="102"/>
    </location>
</feature>
<evidence type="ECO:0000313" key="4">
    <source>
        <dbReference type="Proteomes" id="UP000092460"/>
    </source>
</evidence>
<keyword evidence="2" id="KW-0472">Membrane</keyword>